<evidence type="ECO:0000313" key="1">
    <source>
        <dbReference type="EMBL" id="KTB39143.1"/>
    </source>
</evidence>
<gene>
    <name evidence="1" type="ORF">WG66_8282</name>
</gene>
<protein>
    <submittedName>
        <fullName evidence="1">Uncharacterized protein</fullName>
    </submittedName>
</protein>
<sequence length="251" mass="27303">MTMASLTYPISTQSIQSIQTAISAPCNATTTLVISTPTKRHTSFSSSSPRVPLANITNRTITQSNKNTLPAGLQDTYDHGDPFNTFSESFYSPQVIYDFCCADDLENFSVYRNQDTPWSIISASFRSTSGTNVYNLSASSVEGCEDGAKPEVELTCRTGRKANRRRRAVGQQPAELSEASLGIIVTPPTPTLSQGSRKRDQVSAFESVQALHGPPIIPFTIDQAIRSIRDKDHRRTSGGNIFGIGNAVTDF</sequence>
<dbReference type="AlphaFoldDB" id="A0A0W0FS29"/>
<proteinExistence type="predicted"/>
<dbReference type="EMBL" id="LATX01001706">
    <property type="protein sequence ID" value="KTB39143.1"/>
    <property type="molecule type" value="Genomic_DNA"/>
</dbReference>
<accession>A0A0W0FS29</accession>
<comment type="caution">
    <text evidence="1">The sequence shown here is derived from an EMBL/GenBank/DDBJ whole genome shotgun (WGS) entry which is preliminary data.</text>
</comment>
<reference evidence="1 2" key="1">
    <citation type="submission" date="2015-12" db="EMBL/GenBank/DDBJ databases">
        <title>Draft genome sequence of Moniliophthora roreri, the causal agent of frosty pod rot of cacao.</title>
        <authorList>
            <person name="Aime M.C."/>
            <person name="Diaz-Valderrama J.R."/>
            <person name="Kijpornyongpan T."/>
            <person name="Phillips-Mora W."/>
        </authorList>
    </citation>
    <scope>NUCLEOTIDE SEQUENCE [LARGE SCALE GENOMIC DNA]</scope>
    <source>
        <strain evidence="1 2">MCA 2952</strain>
    </source>
</reference>
<dbReference type="Proteomes" id="UP000054988">
    <property type="component" value="Unassembled WGS sequence"/>
</dbReference>
<evidence type="ECO:0000313" key="2">
    <source>
        <dbReference type="Proteomes" id="UP000054988"/>
    </source>
</evidence>
<organism evidence="1 2">
    <name type="scientific">Moniliophthora roreri</name>
    <name type="common">Frosty pod rot fungus</name>
    <name type="synonym">Monilia roreri</name>
    <dbReference type="NCBI Taxonomy" id="221103"/>
    <lineage>
        <taxon>Eukaryota</taxon>
        <taxon>Fungi</taxon>
        <taxon>Dikarya</taxon>
        <taxon>Basidiomycota</taxon>
        <taxon>Agaricomycotina</taxon>
        <taxon>Agaricomycetes</taxon>
        <taxon>Agaricomycetidae</taxon>
        <taxon>Agaricales</taxon>
        <taxon>Marasmiineae</taxon>
        <taxon>Marasmiaceae</taxon>
        <taxon>Moniliophthora</taxon>
    </lineage>
</organism>
<name>A0A0W0FS29_MONRR</name>